<dbReference type="Gene3D" id="3.40.50.10090">
    <property type="match status" value="2"/>
</dbReference>
<dbReference type="GO" id="GO:0004852">
    <property type="term" value="F:uroporphyrinogen-III synthase activity"/>
    <property type="evidence" value="ECO:0007669"/>
    <property type="project" value="InterPro"/>
</dbReference>
<dbReference type="GO" id="GO:0004851">
    <property type="term" value="F:uroporphyrin-III C-methyltransferase activity"/>
    <property type="evidence" value="ECO:0007669"/>
    <property type="project" value="UniProtKB-EC"/>
</dbReference>
<feature type="region of interest" description="Disordered" evidence="5">
    <location>
        <begin position="62"/>
        <end position="82"/>
    </location>
</feature>
<sequence>MMTRGRKPTPGRITFVGSGPGDPGLLTTRAAAVLANAALVFTDADVPEPVLALIGKDLPPVSGPAPAAQPGENVEAGQGEPAQTALAVVSSGPDIRPALGDPADVAKTLTAEARSGVDVVRLVAGDPLSVDAVIAEVNAVARSHLHFEVVPGLAAASAVPTYAGLPLGSSHTVADVRGDLDDTDWEALAAAPGPLILQATASRLADAARTLLDHELADTTPCVVTAHGTTCQQRSVETTLQGLTDPAVLGGADPVGPFAGPLVVTIGKTVSNRSKLNWWESRALYGWTVLVPRTKDQAGEMSERLTSYGALPVEVPTIAVEPPRSPAQMERAVKGLVDGRFQWVVFTSTNAVRAVWEKFAEFGLDARAFSGVKIACVGESTADRVRAFGISPELVPSGEQSSMGLLDEFPPYDSIFDPVNRVLLPRADIATETLAEGLRERGWEIEDVTAYRTVRAAPPPAATREMIKTGGFDAVCFTSSSTVRNLVGIAGKPHARTIIACIGPKTAETAAEFGLRVDVQPETAAVGPLVDALAEHAARLRAEGALPPPRKKSRRR</sequence>
<proteinExistence type="predicted"/>
<evidence type="ECO:0000256" key="1">
    <source>
        <dbReference type="ARBA" id="ARBA00022603"/>
    </source>
</evidence>
<gene>
    <name evidence="8" type="primary">nasF</name>
    <name evidence="8" type="ORF">LAUMK136_00683</name>
</gene>
<dbReference type="Pfam" id="PF02602">
    <property type="entry name" value="HEM4"/>
    <property type="match status" value="1"/>
</dbReference>
<evidence type="ECO:0000313" key="8">
    <source>
        <dbReference type="EMBL" id="VBA34396.1"/>
    </source>
</evidence>
<dbReference type="Gene3D" id="3.40.1010.10">
    <property type="entry name" value="Cobalt-precorrin-4 Transmethylase, Domain 1"/>
    <property type="match status" value="1"/>
</dbReference>
<dbReference type="SUPFAM" id="SSF53790">
    <property type="entry name" value="Tetrapyrrole methylase"/>
    <property type="match status" value="1"/>
</dbReference>
<dbReference type="InterPro" id="IPR003754">
    <property type="entry name" value="4pyrrol_synth_uPrphyn_synth"/>
</dbReference>
<dbReference type="EMBL" id="UPHP01000017">
    <property type="protein sequence ID" value="VBA34396.1"/>
    <property type="molecule type" value="Genomic_DNA"/>
</dbReference>
<feature type="region of interest" description="Disordered" evidence="5">
    <location>
        <begin position="1"/>
        <end position="21"/>
    </location>
</feature>
<dbReference type="GO" id="GO:0032259">
    <property type="term" value="P:methylation"/>
    <property type="evidence" value="ECO:0007669"/>
    <property type="project" value="UniProtKB-KW"/>
</dbReference>
<dbReference type="InterPro" id="IPR014777">
    <property type="entry name" value="4pyrrole_Mease_sub1"/>
</dbReference>
<dbReference type="GO" id="GO:0019354">
    <property type="term" value="P:siroheme biosynthetic process"/>
    <property type="evidence" value="ECO:0007669"/>
    <property type="project" value="TreeGrafter"/>
</dbReference>
<dbReference type="Proteomes" id="UP000273307">
    <property type="component" value="Unassembled WGS sequence"/>
</dbReference>
<evidence type="ECO:0000256" key="2">
    <source>
        <dbReference type="ARBA" id="ARBA00022679"/>
    </source>
</evidence>
<keyword evidence="3" id="KW-0949">S-adenosyl-L-methionine</keyword>
<dbReference type="InterPro" id="IPR000878">
    <property type="entry name" value="4pyrrol_Mease"/>
</dbReference>
<accession>A0A498PRW8</accession>
<dbReference type="SUPFAM" id="SSF69618">
    <property type="entry name" value="HemD-like"/>
    <property type="match status" value="1"/>
</dbReference>
<keyword evidence="2 8" id="KW-0808">Transferase</keyword>
<evidence type="ECO:0000259" key="7">
    <source>
        <dbReference type="Pfam" id="PF02602"/>
    </source>
</evidence>
<dbReference type="EC" id="2.1.1.107" evidence="8"/>
<keyword evidence="9" id="KW-1185">Reference proteome</keyword>
<organism evidence="8 9">
    <name type="scientific">Mycobacterium attenuatum</name>
    <dbReference type="NCBI Taxonomy" id="2341086"/>
    <lineage>
        <taxon>Bacteria</taxon>
        <taxon>Bacillati</taxon>
        <taxon>Actinomycetota</taxon>
        <taxon>Actinomycetes</taxon>
        <taxon>Mycobacteriales</taxon>
        <taxon>Mycobacteriaceae</taxon>
        <taxon>Mycobacterium</taxon>
    </lineage>
</organism>
<dbReference type="InterPro" id="IPR035996">
    <property type="entry name" value="4pyrrol_Methylase_sf"/>
</dbReference>
<protein>
    <submittedName>
        <fullName evidence="8">Uroporphyrinogen-III C-methyltransferase</fullName>
        <ecNumber evidence="8">2.1.1.107</ecNumber>
    </submittedName>
</protein>
<dbReference type="FunFam" id="3.40.50.10090:FF:000001">
    <property type="entry name" value="Bifunctional uroporphyrinogen-III C-methyltransferase/uroporphyrinogen-III synthase"/>
    <property type="match status" value="1"/>
</dbReference>
<feature type="domain" description="Tetrapyrrole methylase" evidence="6">
    <location>
        <begin position="12"/>
        <end position="243"/>
    </location>
</feature>
<evidence type="ECO:0000313" key="9">
    <source>
        <dbReference type="Proteomes" id="UP000273307"/>
    </source>
</evidence>
<dbReference type="InterPro" id="IPR014776">
    <property type="entry name" value="4pyrrole_Mease_sub2"/>
</dbReference>
<keyword evidence="4" id="KW-0627">Porphyrin biosynthesis</keyword>
<dbReference type="InterPro" id="IPR050161">
    <property type="entry name" value="Siro_Cobalamin_biosynth"/>
</dbReference>
<dbReference type="PANTHER" id="PTHR45790">
    <property type="entry name" value="SIROHEME SYNTHASE-RELATED"/>
    <property type="match status" value="1"/>
</dbReference>
<name>A0A498PRW8_9MYCO</name>
<reference evidence="8 9" key="1">
    <citation type="submission" date="2018-09" db="EMBL/GenBank/DDBJ databases">
        <authorList>
            <person name="Tagini F."/>
        </authorList>
    </citation>
    <scope>NUCLEOTIDE SEQUENCE [LARGE SCALE GENOMIC DNA]</scope>
    <source>
        <strain evidence="8 9">MK136</strain>
    </source>
</reference>
<evidence type="ECO:0000256" key="5">
    <source>
        <dbReference type="SAM" id="MobiDB-lite"/>
    </source>
</evidence>
<dbReference type="AlphaFoldDB" id="A0A498PRW8"/>
<dbReference type="FunFam" id="3.40.50.10090:FF:000002">
    <property type="entry name" value="Bifunctional uroporphyrinogen-III C-methyltransferase/uroporphyrinogen-III synthase"/>
    <property type="match status" value="1"/>
</dbReference>
<evidence type="ECO:0000256" key="3">
    <source>
        <dbReference type="ARBA" id="ARBA00022691"/>
    </source>
</evidence>
<keyword evidence="1 8" id="KW-0489">Methyltransferase</keyword>
<dbReference type="CDD" id="cd06578">
    <property type="entry name" value="HemD"/>
    <property type="match status" value="1"/>
</dbReference>
<dbReference type="Pfam" id="PF00590">
    <property type="entry name" value="TP_methylase"/>
    <property type="match status" value="1"/>
</dbReference>
<dbReference type="InterPro" id="IPR036108">
    <property type="entry name" value="4pyrrol_syn_uPrphyn_synt_sf"/>
</dbReference>
<feature type="domain" description="Tetrapyrrole biosynthesis uroporphyrinogen III synthase" evidence="7">
    <location>
        <begin position="300"/>
        <end position="530"/>
    </location>
</feature>
<dbReference type="Gene3D" id="3.30.950.10">
    <property type="entry name" value="Methyltransferase, Cobalt-precorrin-4 Transmethylase, Domain 2"/>
    <property type="match status" value="1"/>
</dbReference>
<dbReference type="PANTHER" id="PTHR45790:SF3">
    <property type="entry name" value="S-ADENOSYL-L-METHIONINE-DEPENDENT UROPORPHYRINOGEN III METHYLTRANSFERASE, CHLOROPLASTIC"/>
    <property type="match status" value="1"/>
</dbReference>
<evidence type="ECO:0000256" key="4">
    <source>
        <dbReference type="ARBA" id="ARBA00023244"/>
    </source>
</evidence>
<evidence type="ECO:0000259" key="6">
    <source>
        <dbReference type="Pfam" id="PF00590"/>
    </source>
</evidence>